<dbReference type="PANTHER" id="PTHR43800">
    <property type="entry name" value="PEPTIDYL-LYSINE N-ACETYLTRANSFERASE YJAB"/>
    <property type="match status" value="1"/>
</dbReference>
<feature type="domain" description="N-acetyltransferase" evidence="3">
    <location>
        <begin position="3"/>
        <end position="145"/>
    </location>
</feature>
<name>A0A0C5V1N4_9GAMM</name>
<keyword evidence="5" id="KW-1185">Reference proteome</keyword>
<protein>
    <submittedName>
        <fullName evidence="4">Acetyltransferase</fullName>
    </submittedName>
</protein>
<evidence type="ECO:0000259" key="3">
    <source>
        <dbReference type="PROSITE" id="PS51186"/>
    </source>
</evidence>
<dbReference type="OrthoDB" id="9789605at2"/>
<dbReference type="Pfam" id="PF13508">
    <property type="entry name" value="Acetyltransf_7"/>
    <property type="match status" value="1"/>
</dbReference>
<proteinExistence type="predicted"/>
<keyword evidence="1 4" id="KW-0808">Transferase</keyword>
<evidence type="ECO:0000313" key="4">
    <source>
        <dbReference type="EMBL" id="AJQ93460.1"/>
    </source>
</evidence>
<dbReference type="STRING" id="1445510.YC6258_01412"/>
<reference evidence="4 5" key="1">
    <citation type="submission" date="2014-01" db="EMBL/GenBank/DDBJ databases">
        <title>Full genme sequencing of cellulolytic bacterium Gynuella sunshinyii YC6258T gen. nov., sp. nov.</title>
        <authorList>
            <person name="Khan H."/>
            <person name="Chung E.J."/>
            <person name="Chung Y.R."/>
        </authorList>
    </citation>
    <scope>NUCLEOTIDE SEQUENCE [LARGE SCALE GENOMIC DNA]</scope>
    <source>
        <strain evidence="4 5">YC6258</strain>
    </source>
</reference>
<evidence type="ECO:0000256" key="1">
    <source>
        <dbReference type="ARBA" id="ARBA00022679"/>
    </source>
</evidence>
<dbReference type="RefSeq" id="WP_044616239.1">
    <property type="nucleotide sequence ID" value="NZ_CP007142.1"/>
</dbReference>
<dbReference type="HOGENOM" id="CLU_013985_21_2_6"/>
<evidence type="ECO:0000313" key="5">
    <source>
        <dbReference type="Proteomes" id="UP000032266"/>
    </source>
</evidence>
<keyword evidence="2" id="KW-0012">Acyltransferase</keyword>
<dbReference type="InterPro" id="IPR000182">
    <property type="entry name" value="GNAT_dom"/>
</dbReference>
<dbReference type="Gene3D" id="3.40.630.30">
    <property type="match status" value="1"/>
</dbReference>
<dbReference type="Proteomes" id="UP000032266">
    <property type="component" value="Chromosome"/>
</dbReference>
<gene>
    <name evidence="4" type="ORF">YC6258_01412</name>
</gene>
<dbReference type="CDD" id="cd04301">
    <property type="entry name" value="NAT_SF"/>
    <property type="match status" value="1"/>
</dbReference>
<dbReference type="SUPFAM" id="SSF55729">
    <property type="entry name" value="Acyl-CoA N-acyltransferases (Nat)"/>
    <property type="match status" value="1"/>
</dbReference>
<organism evidence="4 5">
    <name type="scientific">Gynuella sunshinyii YC6258</name>
    <dbReference type="NCBI Taxonomy" id="1445510"/>
    <lineage>
        <taxon>Bacteria</taxon>
        <taxon>Pseudomonadati</taxon>
        <taxon>Pseudomonadota</taxon>
        <taxon>Gammaproteobacteria</taxon>
        <taxon>Oceanospirillales</taxon>
        <taxon>Saccharospirillaceae</taxon>
        <taxon>Gynuella</taxon>
    </lineage>
</organism>
<dbReference type="EMBL" id="CP007142">
    <property type="protein sequence ID" value="AJQ93460.1"/>
    <property type="molecule type" value="Genomic_DNA"/>
</dbReference>
<dbReference type="AlphaFoldDB" id="A0A0C5V1N4"/>
<dbReference type="KEGG" id="gsn:YC6258_01412"/>
<accession>A0A0C5V1N4</accession>
<dbReference type="InterPro" id="IPR016181">
    <property type="entry name" value="Acyl_CoA_acyltransferase"/>
</dbReference>
<evidence type="ECO:0000256" key="2">
    <source>
        <dbReference type="ARBA" id="ARBA00023315"/>
    </source>
</evidence>
<dbReference type="PANTHER" id="PTHR43800:SF1">
    <property type="entry name" value="PEPTIDYL-LYSINE N-ACETYLTRANSFERASE YJAB"/>
    <property type="match status" value="1"/>
</dbReference>
<sequence length="146" mass="16691">MSYVIRAYSDADQESVLSVWESGNRQAHPFLSNEFIQQVREIIPTDYLPNADTWVAEVDKQVVGFMSLLGHEVGALFVDPTYQGMGIGRALLDKPATLHRTLELEVFCDNLKGKRFYDLYGFEVLCRKPHPETGFPVYRVRYTVAE</sequence>
<dbReference type="PROSITE" id="PS51186">
    <property type="entry name" value="GNAT"/>
    <property type="match status" value="1"/>
</dbReference>
<dbReference type="GO" id="GO:0016747">
    <property type="term" value="F:acyltransferase activity, transferring groups other than amino-acyl groups"/>
    <property type="evidence" value="ECO:0007669"/>
    <property type="project" value="InterPro"/>
</dbReference>